<keyword evidence="14" id="KW-0443">Lipid metabolism</keyword>
<dbReference type="PANTHER" id="PTHR46382">
    <property type="entry name" value="PHOSPHATIDATE CYTIDYLYLTRANSFERASE"/>
    <property type="match status" value="1"/>
</dbReference>
<keyword evidence="17" id="KW-1208">Phospholipid metabolism</keyword>
<feature type="transmembrane region" description="Helical" evidence="19">
    <location>
        <begin position="157"/>
        <end position="179"/>
    </location>
</feature>
<keyword evidence="10 18" id="KW-0808">Transferase</keyword>
<dbReference type="Pfam" id="PF01148">
    <property type="entry name" value="CTP_transf_1"/>
    <property type="match status" value="1"/>
</dbReference>
<dbReference type="InterPro" id="IPR000374">
    <property type="entry name" value="PC_trans"/>
</dbReference>
<proteinExistence type="inferred from homology"/>
<organism evidence="20 21">
    <name type="scientific">Nonomuraea composti</name>
    <dbReference type="NCBI Taxonomy" id="2720023"/>
    <lineage>
        <taxon>Bacteria</taxon>
        <taxon>Bacillati</taxon>
        <taxon>Actinomycetota</taxon>
        <taxon>Actinomycetes</taxon>
        <taxon>Streptosporangiales</taxon>
        <taxon>Streptosporangiaceae</taxon>
        <taxon>Nonomuraea</taxon>
    </lineage>
</organism>
<sequence length="283" mass="29778">MEKSVEERTAGTSSSGGSRTGRNLPAAIAVGVVLGALVLGTVYTIKELFLIVVVGAVGVGVLELVKAFATRDIRVPAVPVLAGLVAMQAGAYWGGPEWLLASFAVFAFVLLIWRMFSDGTDGYVRDASASVFTLFYPAMLSAIVALMLHPGDGNHRVLIFIAVTVASDIGGYIAGVLFGRHQLTVISPKKTWEGLAGSVVACTAVGAWLVSWLLHGQIWQGALIGALAALLATVGDLVESMIKRDLGIKDMGTILPGHGGLMDRLDSLVTTLVPVWLLMTLFF</sequence>
<evidence type="ECO:0000256" key="4">
    <source>
        <dbReference type="ARBA" id="ARBA00005189"/>
    </source>
</evidence>
<feature type="transmembrane region" description="Helical" evidence="19">
    <location>
        <begin position="75"/>
        <end position="93"/>
    </location>
</feature>
<comment type="pathway">
    <text evidence="3 18">Phospholipid metabolism; CDP-diacylglycerol biosynthesis; CDP-diacylglycerol from sn-glycerol 3-phosphate: step 3/3.</text>
</comment>
<dbReference type="EC" id="2.7.7.41" evidence="6 18"/>
<feature type="transmembrane region" description="Helical" evidence="19">
    <location>
        <begin position="218"/>
        <end position="238"/>
    </location>
</feature>
<evidence type="ECO:0000256" key="6">
    <source>
        <dbReference type="ARBA" id="ARBA00012487"/>
    </source>
</evidence>
<evidence type="ECO:0000256" key="3">
    <source>
        <dbReference type="ARBA" id="ARBA00005119"/>
    </source>
</evidence>
<evidence type="ECO:0000256" key="12">
    <source>
        <dbReference type="ARBA" id="ARBA00022695"/>
    </source>
</evidence>
<evidence type="ECO:0000256" key="2">
    <source>
        <dbReference type="ARBA" id="ARBA00004651"/>
    </source>
</evidence>
<evidence type="ECO:0000256" key="11">
    <source>
        <dbReference type="ARBA" id="ARBA00022692"/>
    </source>
</evidence>
<feature type="transmembrane region" description="Helical" evidence="19">
    <location>
        <begin position="49"/>
        <end position="68"/>
    </location>
</feature>
<protein>
    <recommendedName>
        <fullName evidence="7 18">Phosphatidate cytidylyltransferase</fullName>
        <ecNumber evidence="6 18">2.7.7.41</ecNumber>
    </recommendedName>
</protein>
<evidence type="ECO:0000256" key="5">
    <source>
        <dbReference type="ARBA" id="ARBA00010185"/>
    </source>
</evidence>
<keyword evidence="16" id="KW-0594">Phospholipid biosynthesis</keyword>
<comment type="similarity">
    <text evidence="5 18">Belongs to the CDS family.</text>
</comment>
<evidence type="ECO:0000256" key="9">
    <source>
        <dbReference type="ARBA" id="ARBA00022516"/>
    </source>
</evidence>
<keyword evidence="21" id="KW-1185">Reference proteome</keyword>
<evidence type="ECO:0000256" key="7">
    <source>
        <dbReference type="ARBA" id="ARBA00019373"/>
    </source>
</evidence>
<comment type="catalytic activity">
    <reaction evidence="1 18">
        <text>a 1,2-diacyl-sn-glycero-3-phosphate + CTP + H(+) = a CDP-1,2-diacyl-sn-glycerol + diphosphate</text>
        <dbReference type="Rhea" id="RHEA:16229"/>
        <dbReference type="ChEBI" id="CHEBI:15378"/>
        <dbReference type="ChEBI" id="CHEBI:33019"/>
        <dbReference type="ChEBI" id="CHEBI:37563"/>
        <dbReference type="ChEBI" id="CHEBI:58332"/>
        <dbReference type="ChEBI" id="CHEBI:58608"/>
        <dbReference type="EC" id="2.7.7.41"/>
    </reaction>
</comment>
<keyword evidence="13 19" id="KW-1133">Transmembrane helix</keyword>
<gene>
    <name evidence="20" type="ORF">HCN51_40840</name>
</gene>
<evidence type="ECO:0000256" key="8">
    <source>
        <dbReference type="ARBA" id="ARBA00022475"/>
    </source>
</evidence>
<evidence type="ECO:0000256" key="19">
    <source>
        <dbReference type="SAM" id="Phobius"/>
    </source>
</evidence>
<evidence type="ECO:0000313" key="21">
    <source>
        <dbReference type="Proteomes" id="UP000696294"/>
    </source>
</evidence>
<comment type="pathway">
    <text evidence="4">Lipid metabolism.</text>
</comment>
<name>A0ABX1BD40_9ACTN</name>
<keyword evidence="8" id="KW-1003">Cell membrane</keyword>
<evidence type="ECO:0000256" key="14">
    <source>
        <dbReference type="ARBA" id="ARBA00023098"/>
    </source>
</evidence>
<evidence type="ECO:0000256" key="15">
    <source>
        <dbReference type="ARBA" id="ARBA00023136"/>
    </source>
</evidence>
<evidence type="ECO:0000256" key="1">
    <source>
        <dbReference type="ARBA" id="ARBA00001698"/>
    </source>
</evidence>
<dbReference type="PROSITE" id="PS01315">
    <property type="entry name" value="CDS"/>
    <property type="match status" value="1"/>
</dbReference>
<comment type="caution">
    <text evidence="20">The sequence shown here is derived from an EMBL/GenBank/DDBJ whole genome shotgun (WGS) entry which is preliminary data.</text>
</comment>
<feature type="transmembrane region" description="Helical" evidence="19">
    <location>
        <begin position="99"/>
        <end position="116"/>
    </location>
</feature>
<dbReference type="EMBL" id="JAATEP010000041">
    <property type="protein sequence ID" value="NJP95709.1"/>
    <property type="molecule type" value="Genomic_DNA"/>
</dbReference>
<evidence type="ECO:0000256" key="13">
    <source>
        <dbReference type="ARBA" id="ARBA00022989"/>
    </source>
</evidence>
<feature type="transmembrane region" description="Helical" evidence="19">
    <location>
        <begin position="24"/>
        <end position="43"/>
    </location>
</feature>
<reference evidence="20 21" key="1">
    <citation type="submission" date="2020-03" db="EMBL/GenBank/DDBJ databases">
        <title>WGS of actinomycetes isolated from Thailand.</title>
        <authorList>
            <person name="Thawai C."/>
        </authorList>
    </citation>
    <scope>NUCLEOTIDE SEQUENCE [LARGE SCALE GENOMIC DNA]</scope>
    <source>
        <strain evidence="20 21">FMUSA5-5</strain>
    </source>
</reference>
<keyword evidence="11 18" id="KW-0812">Transmembrane</keyword>
<feature type="transmembrane region" description="Helical" evidence="19">
    <location>
        <begin position="191"/>
        <end position="212"/>
    </location>
</feature>
<evidence type="ECO:0000256" key="18">
    <source>
        <dbReference type="RuleBase" id="RU003938"/>
    </source>
</evidence>
<dbReference type="GO" id="GO:0016779">
    <property type="term" value="F:nucleotidyltransferase activity"/>
    <property type="evidence" value="ECO:0007669"/>
    <property type="project" value="UniProtKB-KW"/>
</dbReference>
<evidence type="ECO:0000256" key="10">
    <source>
        <dbReference type="ARBA" id="ARBA00022679"/>
    </source>
</evidence>
<dbReference type="Proteomes" id="UP000696294">
    <property type="component" value="Unassembled WGS sequence"/>
</dbReference>
<evidence type="ECO:0000256" key="17">
    <source>
        <dbReference type="ARBA" id="ARBA00023264"/>
    </source>
</evidence>
<keyword evidence="9" id="KW-0444">Lipid biosynthesis</keyword>
<dbReference type="PANTHER" id="PTHR46382:SF1">
    <property type="entry name" value="PHOSPHATIDATE CYTIDYLYLTRANSFERASE"/>
    <property type="match status" value="1"/>
</dbReference>
<feature type="transmembrane region" description="Helical" evidence="19">
    <location>
        <begin position="128"/>
        <end position="151"/>
    </location>
</feature>
<keyword evidence="15 19" id="KW-0472">Membrane</keyword>
<evidence type="ECO:0000313" key="20">
    <source>
        <dbReference type="EMBL" id="NJP95709.1"/>
    </source>
</evidence>
<keyword evidence="12 18" id="KW-0548">Nucleotidyltransferase</keyword>
<accession>A0ABX1BD40</accession>
<comment type="subcellular location">
    <subcellularLocation>
        <location evidence="2">Cell membrane</location>
        <topology evidence="2">Multi-pass membrane protein</topology>
    </subcellularLocation>
</comment>
<evidence type="ECO:0000256" key="16">
    <source>
        <dbReference type="ARBA" id="ARBA00023209"/>
    </source>
</evidence>